<comment type="caution">
    <text evidence="1">The sequence shown here is derived from an EMBL/GenBank/DDBJ whole genome shotgun (WGS) entry which is preliminary data.</text>
</comment>
<gene>
    <name evidence="1" type="ORF">EHS15_16235</name>
</gene>
<evidence type="ECO:0000313" key="2">
    <source>
        <dbReference type="Proteomes" id="UP000298058"/>
    </source>
</evidence>
<accession>A0A4R9LW67</accession>
<evidence type="ECO:0000313" key="1">
    <source>
        <dbReference type="EMBL" id="TGN17584.1"/>
    </source>
</evidence>
<name>A0A4R9LW67_9LEPT</name>
<dbReference type="EMBL" id="RQHW01000065">
    <property type="protein sequence ID" value="TGN17584.1"/>
    <property type="molecule type" value="Genomic_DNA"/>
</dbReference>
<sequence>MKSLVSISFWVFMYSICFGSSLRSEENKRLYLQTVLPKSESQFAFQASAGLLEGLLSEAKNISILDDNALAALLKQAGLVLSFSGDRNGFLEQIVKSPYKPDYLAYAEYQKNGNVFYFQTYLLEKGSNDSYQIKKTVHFSCEDFQIPFFAKEAGKSLLNEGYVIDKNKAPSYHSILPIAVSIPKLSDDKIQIPYLEGANRTDQELIGSLAGYINQADLLVKMDRFKEGEEIYGRVITVLDELRPETKSRIEQFYSSVSSRRQNVTGILWKERIDKISEDFEKERKNLNRESIEKFLSVYHSNLDEWEKLHPSAKNEKIGSVLKDSIRSLENAFLDILSDGIHRSVGNRDFDIADRKSTERTSYIKNMKKGIFPETEYSDLLVNSEKRSSEIKKIGTVYLTNKINELLNIAEKENTLSLFESEMKNESLSREKKELSASAMQLAKNTIENTKLVDVSLTAKYNELADKLNEDRHSEFSVKNILMAPVRYLGNIAYGISDIFVIRPGYGLEAGAEAFFLGSNVGFTKYMNEEYSRSWRKYSPILNDQEEILKGDFSGGFVVSGLSLNCEIMFFLRFCSTGSASPINGNLREILSKEYIEAFAKSRETQFKIQSWEKYTTMSTTLTLGVGGTASMETHRIVELFGIMMFQNWDFYDTKPKRFYYFQRQRVDKIK</sequence>
<reference evidence="1" key="1">
    <citation type="journal article" date="2019" name="PLoS Negl. Trop. Dis.">
        <title>Revisiting the worldwide diversity of Leptospira species in the environment.</title>
        <authorList>
            <person name="Vincent A.T."/>
            <person name="Schiettekatte O."/>
            <person name="Bourhy P."/>
            <person name="Veyrier F.J."/>
            <person name="Picardeau M."/>
        </authorList>
    </citation>
    <scope>NUCLEOTIDE SEQUENCE [LARGE SCALE GENOMIC DNA]</scope>
    <source>
        <strain evidence="1">201300427</strain>
    </source>
</reference>
<organism evidence="1 2">
    <name type="scientific">Leptospira idonii</name>
    <dbReference type="NCBI Taxonomy" id="1193500"/>
    <lineage>
        <taxon>Bacteria</taxon>
        <taxon>Pseudomonadati</taxon>
        <taxon>Spirochaetota</taxon>
        <taxon>Spirochaetia</taxon>
        <taxon>Leptospirales</taxon>
        <taxon>Leptospiraceae</taxon>
        <taxon>Leptospira</taxon>
    </lineage>
</organism>
<keyword evidence="2" id="KW-1185">Reference proteome</keyword>
<dbReference type="Proteomes" id="UP000298058">
    <property type="component" value="Unassembled WGS sequence"/>
</dbReference>
<protein>
    <submittedName>
        <fullName evidence="1">Uncharacterized protein</fullName>
    </submittedName>
</protein>
<dbReference type="RefSeq" id="WP_135761642.1">
    <property type="nucleotide sequence ID" value="NZ_RQHW01000065.1"/>
</dbReference>
<proteinExistence type="predicted"/>
<dbReference type="AlphaFoldDB" id="A0A4R9LW67"/>
<dbReference type="OrthoDB" id="320816at2"/>